<sequence length="160" mass="18378">MFAFCLLILSGCGEQETRIYEYEDEESYFSIEVPADWTVDINEGWPGFSGDTPEESYEASPDVGLYIYVDGEEENQIYFYRQWGHISSFLKEDGKVSVNESLSAARYKEERDGLVLETYIFDEEGITGGGFYALSIALPRQVYRSHQKEIQRAVESICIR</sequence>
<proteinExistence type="predicted"/>
<reference evidence="1" key="2">
    <citation type="submission" date="2021-04" db="EMBL/GenBank/DDBJ databases">
        <authorList>
            <person name="Gilroy R."/>
        </authorList>
    </citation>
    <scope>NUCLEOTIDE SEQUENCE</scope>
    <source>
        <strain evidence="1">CHK195-6426</strain>
    </source>
</reference>
<dbReference type="Proteomes" id="UP000824265">
    <property type="component" value="Unassembled WGS sequence"/>
</dbReference>
<dbReference type="AlphaFoldDB" id="A0A9D1R4L0"/>
<evidence type="ECO:0000313" key="1">
    <source>
        <dbReference type="EMBL" id="HIW80814.1"/>
    </source>
</evidence>
<accession>A0A9D1R4L0</accession>
<name>A0A9D1R4L0_9FIRM</name>
<organism evidence="1 2">
    <name type="scientific">Candidatus Acetatifactor stercoripullorum</name>
    <dbReference type="NCBI Taxonomy" id="2838414"/>
    <lineage>
        <taxon>Bacteria</taxon>
        <taxon>Bacillati</taxon>
        <taxon>Bacillota</taxon>
        <taxon>Clostridia</taxon>
        <taxon>Lachnospirales</taxon>
        <taxon>Lachnospiraceae</taxon>
        <taxon>Acetatifactor</taxon>
    </lineage>
</organism>
<evidence type="ECO:0000313" key="2">
    <source>
        <dbReference type="Proteomes" id="UP000824265"/>
    </source>
</evidence>
<comment type="caution">
    <text evidence="1">The sequence shown here is derived from an EMBL/GenBank/DDBJ whole genome shotgun (WGS) entry which is preliminary data.</text>
</comment>
<protein>
    <submittedName>
        <fullName evidence="1">Uncharacterized protein</fullName>
    </submittedName>
</protein>
<gene>
    <name evidence="1" type="ORF">H9742_04660</name>
</gene>
<dbReference type="EMBL" id="DXGH01000027">
    <property type="protein sequence ID" value="HIW80814.1"/>
    <property type="molecule type" value="Genomic_DNA"/>
</dbReference>
<reference evidence="1" key="1">
    <citation type="journal article" date="2021" name="PeerJ">
        <title>Extensive microbial diversity within the chicken gut microbiome revealed by metagenomics and culture.</title>
        <authorList>
            <person name="Gilroy R."/>
            <person name="Ravi A."/>
            <person name="Getino M."/>
            <person name="Pursley I."/>
            <person name="Horton D.L."/>
            <person name="Alikhan N.F."/>
            <person name="Baker D."/>
            <person name="Gharbi K."/>
            <person name="Hall N."/>
            <person name="Watson M."/>
            <person name="Adriaenssens E.M."/>
            <person name="Foster-Nyarko E."/>
            <person name="Jarju S."/>
            <person name="Secka A."/>
            <person name="Antonio M."/>
            <person name="Oren A."/>
            <person name="Chaudhuri R.R."/>
            <person name="La Ragione R."/>
            <person name="Hildebrand F."/>
            <person name="Pallen M.J."/>
        </authorList>
    </citation>
    <scope>NUCLEOTIDE SEQUENCE</scope>
    <source>
        <strain evidence="1">CHK195-6426</strain>
    </source>
</reference>